<dbReference type="PANTHER" id="PTHR23028:SF107">
    <property type="entry name" value="ACYLTRANSFERASE"/>
    <property type="match status" value="1"/>
</dbReference>
<dbReference type="AlphaFoldDB" id="A0A1I7UJ92"/>
<dbReference type="GO" id="GO:0016020">
    <property type="term" value="C:membrane"/>
    <property type="evidence" value="ECO:0007669"/>
    <property type="project" value="TreeGrafter"/>
</dbReference>
<dbReference type="GO" id="GO:0000271">
    <property type="term" value="P:polysaccharide biosynthetic process"/>
    <property type="evidence" value="ECO:0007669"/>
    <property type="project" value="TreeGrafter"/>
</dbReference>
<evidence type="ECO:0000313" key="2">
    <source>
        <dbReference type="WBParaSite" id="Csp11.Scaffold629.g9881.t1"/>
    </source>
</evidence>
<proteinExistence type="predicted"/>
<name>A0A1I7UJ92_9PELO</name>
<dbReference type="eggNOG" id="ENOG502S34G">
    <property type="taxonomic scope" value="Eukaryota"/>
</dbReference>
<accession>A0A1I7UJ92</accession>
<protein>
    <submittedName>
        <fullName evidence="2">TPT domain-containing protein</fullName>
    </submittedName>
</protein>
<dbReference type="WBParaSite" id="Csp11.Scaffold629.g9881.t1">
    <property type="protein sequence ID" value="Csp11.Scaffold629.g9881.t1"/>
    <property type="gene ID" value="Csp11.Scaffold629.g9881"/>
</dbReference>
<reference evidence="2" key="1">
    <citation type="submission" date="2016-11" db="UniProtKB">
        <authorList>
            <consortium name="WormBaseParasite"/>
        </authorList>
    </citation>
    <scope>IDENTIFICATION</scope>
</reference>
<dbReference type="Proteomes" id="UP000095282">
    <property type="component" value="Unplaced"/>
</dbReference>
<dbReference type="InterPro" id="IPR050879">
    <property type="entry name" value="Acyltransferase_3"/>
</dbReference>
<dbReference type="PANTHER" id="PTHR23028">
    <property type="entry name" value="ACETYLTRANSFERASE"/>
    <property type="match status" value="1"/>
</dbReference>
<sequence length="105" mass="11953">MTIIGFIAFILILDKFAFNFMFLRLWQFSTGFMALFWIKLNKNLPKEKEDTVSKNSPITQTDFISISLTIIGSCLLPRKLDVMVLRPMVTVATAVLIGCESKNVF</sequence>
<keyword evidence="1" id="KW-1185">Reference proteome</keyword>
<organism evidence="1 2">
    <name type="scientific">Caenorhabditis tropicalis</name>
    <dbReference type="NCBI Taxonomy" id="1561998"/>
    <lineage>
        <taxon>Eukaryota</taxon>
        <taxon>Metazoa</taxon>
        <taxon>Ecdysozoa</taxon>
        <taxon>Nematoda</taxon>
        <taxon>Chromadorea</taxon>
        <taxon>Rhabditida</taxon>
        <taxon>Rhabditina</taxon>
        <taxon>Rhabditomorpha</taxon>
        <taxon>Rhabditoidea</taxon>
        <taxon>Rhabditidae</taxon>
        <taxon>Peloderinae</taxon>
        <taxon>Caenorhabditis</taxon>
    </lineage>
</organism>
<evidence type="ECO:0000313" key="1">
    <source>
        <dbReference type="Proteomes" id="UP000095282"/>
    </source>
</evidence>